<dbReference type="Pfam" id="PF00069">
    <property type="entry name" value="Pkinase"/>
    <property type="match status" value="1"/>
</dbReference>
<organism evidence="7">
    <name type="scientific">Anopheles sinensis</name>
    <name type="common">Mosquito</name>
    <dbReference type="NCBI Taxonomy" id="74873"/>
    <lineage>
        <taxon>Eukaryota</taxon>
        <taxon>Metazoa</taxon>
        <taxon>Ecdysozoa</taxon>
        <taxon>Arthropoda</taxon>
        <taxon>Hexapoda</taxon>
        <taxon>Insecta</taxon>
        <taxon>Pterygota</taxon>
        <taxon>Neoptera</taxon>
        <taxon>Endopterygota</taxon>
        <taxon>Diptera</taxon>
        <taxon>Nematocera</taxon>
        <taxon>Culicoidea</taxon>
        <taxon>Culicidae</taxon>
        <taxon>Anophelinae</taxon>
        <taxon>Anopheles</taxon>
    </lineage>
</organism>
<reference evidence="8" key="2">
    <citation type="submission" date="2020-05" db="UniProtKB">
        <authorList>
            <consortium name="EnsemblMetazoa"/>
        </authorList>
    </citation>
    <scope>IDENTIFICATION</scope>
</reference>
<evidence type="ECO:0000259" key="6">
    <source>
        <dbReference type="PROSITE" id="PS50011"/>
    </source>
</evidence>
<dbReference type="Gene3D" id="1.10.510.10">
    <property type="entry name" value="Transferase(Phosphotransferase) domain 1"/>
    <property type="match status" value="2"/>
</dbReference>
<dbReference type="VEuPathDB" id="VectorBase:ASIS003456"/>
<evidence type="ECO:0000313" key="7">
    <source>
        <dbReference type="EMBL" id="KFB52529.1"/>
    </source>
</evidence>
<dbReference type="EnsemblMetazoa" id="ASIC020778-RA">
    <property type="protein sequence ID" value="ASIC020778-PA"/>
    <property type="gene ID" value="ASIC020778"/>
</dbReference>
<evidence type="ECO:0000313" key="9">
    <source>
        <dbReference type="Proteomes" id="UP000030765"/>
    </source>
</evidence>
<dbReference type="InterPro" id="IPR011009">
    <property type="entry name" value="Kinase-like_dom_sf"/>
</dbReference>
<dbReference type="InterPro" id="IPR000719">
    <property type="entry name" value="Prot_kinase_dom"/>
</dbReference>
<evidence type="ECO:0000256" key="2">
    <source>
        <dbReference type="ARBA" id="ARBA00022679"/>
    </source>
</evidence>
<dbReference type="PANTHER" id="PTHR24055">
    <property type="entry name" value="MITOGEN-ACTIVATED PROTEIN KINASE"/>
    <property type="match status" value="1"/>
</dbReference>
<feature type="domain" description="Protein kinase" evidence="6">
    <location>
        <begin position="1"/>
        <end position="178"/>
    </location>
</feature>
<keyword evidence="2" id="KW-0808">Transferase</keyword>
<dbReference type="FunFam" id="1.10.510.10:FF:000624">
    <property type="entry name" value="Mitogen-activated protein kinase"/>
    <property type="match status" value="1"/>
</dbReference>
<dbReference type="PROSITE" id="PS00108">
    <property type="entry name" value="PROTEIN_KINASE_ST"/>
    <property type="match status" value="1"/>
</dbReference>
<proteinExistence type="predicted"/>
<dbReference type="Proteomes" id="UP000030765">
    <property type="component" value="Unassembled WGS sequence"/>
</dbReference>
<protein>
    <submittedName>
        <fullName evidence="8">Protein kinase domain-containing protein</fullName>
    </submittedName>
</protein>
<dbReference type="GO" id="GO:0006950">
    <property type="term" value="P:response to stress"/>
    <property type="evidence" value="ECO:0007669"/>
    <property type="project" value="UniProtKB-ARBA"/>
</dbReference>
<dbReference type="EMBL" id="ATLV01025640">
    <property type="status" value="NOT_ANNOTATED_CDS"/>
    <property type="molecule type" value="Genomic_DNA"/>
</dbReference>
<keyword evidence="1" id="KW-0723">Serine/threonine-protein kinase</keyword>
<dbReference type="AlphaFoldDB" id="A0A084WQN5"/>
<dbReference type="STRING" id="74873.A0A084WQN5"/>
<dbReference type="InterPro" id="IPR050117">
    <property type="entry name" value="MAPK"/>
</dbReference>
<evidence type="ECO:0000256" key="5">
    <source>
        <dbReference type="ARBA" id="ARBA00022840"/>
    </source>
</evidence>
<keyword evidence="9" id="KW-1185">Reference proteome</keyword>
<dbReference type="FunFam" id="1.10.510.10:FF:000680">
    <property type="entry name" value="Mitogen-activated protein kinase"/>
    <property type="match status" value="1"/>
</dbReference>
<keyword evidence="4" id="KW-0418">Kinase</keyword>
<dbReference type="InterPro" id="IPR008271">
    <property type="entry name" value="Ser/Thr_kinase_AS"/>
</dbReference>
<evidence type="ECO:0000256" key="1">
    <source>
        <dbReference type="ARBA" id="ARBA00022527"/>
    </source>
</evidence>
<dbReference type="SMART" id="SM00220">
    <property type="entry name" value="S_TKc"/>
    <property type="match status" value="1"/>
</dbReference>
<keyword evidence="3" id="KW-0547">Nucleotide-binding</keyword>
<evidence type="ECO:0000256" key="3">
    <source>
        <dbReference type="ARBA" id="ARBA00022741"/>
    </source>
</evidence>
<accession>A0A084WQN5</accession>
<dbReference type="OrthoDB" id="192887at2759"/>
<dbReference type="OMA" id="VATRWYC"/>
<dbReference type="InterPro" id="IPR001245">
    <property type="entry name" value="Ser-Thr/Tyr_kinase_cat_dom"/>
</dbReference>
<keyword evidence="5" id="KW-0067">ATP-binding</keyword>
<dbReference type="VEuPathDB" id="VectorBase:ASIC020778"/>
<dbReference type="EMBL" id="ATLV01025641">
    <property type="status" value="NOT_ANNOTATED_CDS"/>
    <property type="molecule type" value="Genomic_DNA"/>
</dbReference>
<dbReference type="GO" id="GO:0004674">
    <property type="term" value="F:protein serine/threonine kinase activity"/>
    <property type="evidence" value="ECO:0007669"/>
    <property type="project" value="UniProtKB-KW"/>
</dbReference>
<dbReference type="EMBL" id="KE525396">
    <property type="protein sequence ID" value="KFB52529.1"/>
    <property type="molecule type" value="Genomic_DNA"/>
</dbReference>
<evidence type="ECO:0000313" key="8">
    <source>
        <dbReference type="EnsemblMetazoa" id="ASIC020778-PA"/>
    </source>
</evidence>
<dbReference type="GO" id="GO:0005524">
    <property type="term" value="F:ATP binding"/>
    <property type="evidence" value="ECO:0007669"/>
    <property type="project" value="UniProtKB-KW"/>
</dbReference>
<dbReference type="PROSITE" id="PS50011">
    <property type="entry name" value="PROTEIN_KINASE_DOM"/>
    <property type="match status" value="1"/>
</dbReference>
<dbReference type="Pfam" id="PF07714">
    <property type="entry name" value="PK_Tyr_Ser-Thr"/>
    <property type="match status" value="1"/>
</dbReference>
<evidence type="ECO:0000256" key="4">
    <source>
        <dbReference type="ARBA" id="ARBA00022777"/>
    </source>
</evidence>
<gene>
    <name evidence="7" type="ORF">ZHAS_00020778</name>
</gene>
<sequence>MVSKPSANVSKGAKGKQIGFGTVRLSNDHICYFLYQILRGLKYIHSANVLHRDLKPSNLLLNTTCDLKGYTKSIDIWSVGCILAEMLSNRPIFPGKHYLDQLNHILGVLGSPSQEDLECIINEKARSYLQSLPFKPKVPWSRLFPNADVNALDLLGKMLTFNPHNRISVEDALAHPYLEQYYDPADEPVAEEPFRIAMELDDLPKETLKRLIFDETLRFNHNDNNLPDAM</sequence>
<reference evidence="7 9" key="1">
    <citation type="journal article" date="2014" name="BMC Genomics">
        <title>Genome sequence of Anopheles sinensis provides insight into genetics basis of mosquito competence for malaria parasites.</title>
        <authorList>
            <person name="Zhou D."/>
            <person name="Zhang D."/>
            <person name="Ding G."/>
            <person name="Shi L."/>
            <person name="Hou Q."/>
            <person name="Ye Y."/>
            <person name="Xu Y."/>
            <person name="Zhou H."/>
            <person name="Xiong C."/>
            <person name="Li S."/>
            <person name="Yu J."/>
            <person name="Hong S."/>
            <person name="Yu X."/>
            <person name="Zou P."/>
            <person name="Chen C."/>
            <person name="Chang X."/>
            <person name="Wang W."/>
            <person name="Lv Y."/>
            <person name="Sun Y."/>
            <person name="Ma L."/>
            <person name="Shen B."/>
            <person name="Zhu C."/>
        </authorList>
    </citation>
    <scope>NUCLEOTIDE SEQUENCE [LARGE SCALE GENOMIC DNA]</scope>
</reference>
<dbReference type="SUPFAM" id="SSF56112">
    <property type="entry name" value="Protein kinase-like (PK-like)"/>
    <property type="match status" value="1"/>
</dbReference>
<name>A0A084WQN5_ANOSI</name>